<dbReference type="InterPro" id="IPR011990">
    <property type="entry name" value="TPR-like_helical_dom_sf"/>
</dbReference>
<proteinExistence type="predicted"/>
<dbReference type="InterPro" id="IPR018834">
    <property type="entry name" value="DNA/RNA-bd_Est1-type"/>
</dbReference>
<evidence type="ECO:0000313" key="5">
    <source>
        <dbReference type="Proteomes" id="UP000311382"/>
    </source>
</evidence>
<dbReference type="GO" id="GO:0000184">
    <property type="term" value="P:nuclear-transcribed mRNA catabolic process, nonsense-mediated decay"/>
    <property type="evidence" value="ECO:0007669"/>
    <property type="project" value="TreeGrafter"/>
</dbReference>
<evidence type="ECO:0000313" key="4">
    <source>
        <dbReference type="EMBL" id="TNY20819.1"/>
    </source>
</evidence>
<feature type="region of interest" description="Disordered" evidence="1">
    <location>
        <begin position="1106"/>
        <end position="1141"/>
    </location>
</feature>
<dbReference type="Pfam" id="PF13638">
    <property type="entry name" value="PIN_4"/>
    <property type="match status" value="1"/>
</dbReference>
<feature type="region of interest" description="Disordered" evidence="1">
    <location>
        <begin position="544"/>
        <end position="575"/>
    </location>
</feature>
<feature type="compositionally biased region" description="Low complexity" evidence="1">
    <location>
        <begin position="566"/>
        <end position="575"/>
    </location>
</feature>
<feature type="compositionally biased region" description="Low complexity" evidence="1">
    <location>
        <begin position="544"/>
        <end position="556"/>
    </location>
</feature>
<gene>
    <name evidence="4" type="ORF">DMC30DRAFT_416628</name>
</gene>
<organism evidence="4 5">
    <name type="scientific">Rhodotorula diobovata</name>
    <dbReference type="NCBI Taxonomy" id="5288"/>
    <lineage>
        <taxon>Eukaryota</taxon>
        <taxon>Fungi</taxon>
        <taxon>Dikarya</taxon>
        <taxon>Basidiomycota</taxon>
        <taxon>Pucciniomycotina</taxon>
        <taxon>Microbotryomycetes</taxon>
        <taxon>Sporidiobolales</taxon>
        <taxon>Sporidiobolaceae</taxon>
        <taxon>Rhodotorula</taxon>
    </lineage>
</organism>
<protein>
    <recommendedName>
        <fullName evidence="6">PIN domain-containing protein</fullName>
    </recommendedName>
</protein>
<dbReference type="InterPro" id="IPR029060">
    <property type="entry name" value="PIN-like_dom_sf"/>
</dbReference>
<keyword evidence="5" id="KW-1185">Reference proteome</keyword>
<dbReference type="GO" id="GO:0004540">
    <property type="term" value="F:RNA nuclease activity"/>
    <property type="evidence" value="ECO:0007669"/>
    <property type="project" value="UniProtKB-ARBA"/>
</dbReference>
<evidence type="ECO:0000256" key="1">
    <source>
        <dbReference type="SAM" id="MobiDB-lite"/>
    </source>
</evidence>
<dbReference type="PANTHER" id="PTHR15696:SF0">
    <property type="entry name" value="TELOMERASE-BINDING PROTEIN EST1A"/>
    <property type="match status" value="1"/>
</dbReference>
<dbReference type="InterPro" id="IPR002716">
    <property type="entry name" value="PIN_dom"/>
</dbReference>
<accession>A0A5C5FWZ0</accession>
<dbReference type="SUPFAM" id="SSF48452">
    <property type="entry name" value="TPR-like"/>
    <property type="match status" value="1"/>
</dbReference>
<feature type="domain" description="DNA/RNA-binding" evidence="2">
    <location>
        <begin position="610"/>
        <end position="705"/>
    </location>
</feature>
<dbReference type="CDD" id="cd09880">
    <property type="entry name" value="PIN_Smg5-6-like"/>
    <property type="match status" value="1"/>
</dbReference>
<evidence type="ECO:0000259" key="3">
    <source>
        <dbReference type="Pfam" id="PF13638"/>
    </source>
</evidence>
<evidence type="ECO:0000259" key="2">
    <source>
        <dbReference type="Pfam" id="PF10373"/>
    </source>
</evidence>
<dbReference type="EMBL" id="SOZI01000057">
    <property type="protein sequence ID" value="TNY20819.1"/>
    <property type="molecule type" value="Genomic_DNA"/>
</dbReference>
<feature type="compositionally biased region" description="Basic and acidic residues" evidence="1">
    <location>
        <begin position="94"/>
        <end position="108"/>
    </location>
</feature>
<feature type="region of interest" description="Disordered" evidence="1">
    <location>
        <begin position="830"/>
        <end position="876"/>
    </location>
</feature>
<feature type="compositionally biased region" description="Low complexity" evidence="1">
    <location>
        <begin position="202"/>
        <end position="220"/>
    </location>
</feature>
<dbReference type="Proteomes" id="UP000311382">
    <property type="component" value="Unassembled WGS sequence"/>
</dbReference>
<dbReference type="GO" id="GO:0005697">
    <property type="term" value="C:telomerase holoenzyme complex"/>
    <property type="evidence" value="ECO:0007669"/>
    <property type="project" value="TreeGrafter"/>
</dbReference>
<name>A0A5C5FWZ0_9BASI</name>
<reference evidence="4 5" key="1">
    <citation type="submission" date="2019-03" db="EMBL/GenBank/DDBJ databases">
        <title>Rhodosporidium diobovatum UCD-FST 08-225 genome sequencing, assembly, and annotation.</title>
        <authorList>
            <person name="Fakankun I.U."/>
            <person name="Fristensky B."/>
            <person name="Levin D.B."/>
        </authorList>
    </citation>
    <scope>NUCLEOTIDE SEQUENCE [LARGE SCALE GENOMIC DNA]</scope>
    <source>
        <strain evidence="4 5">UCD-FST 08-225</strain>
    </source>
</reference>
<feature type="compositionally biased region" description="Polar residues" evidence="1">
    <location>
        <begin position="1"/>
        <end position="11"/>
    </location>
</feature>
<feature type="domain" description="PIN" evidence="3">
    <location>
        <begin position="1193"/>
        <end position="1366"/>
    </location>
</feature>
<feature type="compositionally biased region" description="Basic and acidic residues" evidence="1">
    <location>
        <begin position="181"/>
        <end position="193"/>
    </location>
</feature>
<dbReference type="GO" id="GO:0042162">
    <property type="term" value="F:telomeric DNA binding"/>
    <property type="evidence" value="ECO:0007669"/>
    <property type="project" value="TreeGrafter"/>
</dbReference>
<feature type="region of interest" description="Disordered" evidence="1">
    <location>
        <begin position="770"/>
        <end position="816"/>
    </location>
</feature>
<feature type="region of interest" description="Disordered" evidence="1">
    <location>
        <begin position="1"/>
        <end position="299"/>
    </location>
</feature>
<feature type="compositionally biased region" description="Low complexity" evidence="1">
    <location>
        <begin position="133"/>
        <end position="145"/>
    </location>
</feature>
<feature type="compositionally biased region" description="Acidic residues" evidence="1">
    <location>
        <begin position="1119"/>
        <end position="1136"/>
    </location>
</feature>
<dbReference type="PANTHER" id="PTHR15696">
    <property type="entry name" value="SMG-7 SUPPRESSOR WITH MORPHOLOGICAL EFFECT ON GENITALIA PROTEIN 7"/>
    <property type="match status" value="1"/>
</dbReference>
<feature type="compositionally biased region" description="Low complexity" evidence="1">
    <location>
        <begin position="116"/>
        <end position="125"/>
    </location>
</feature>
<dbReference type="Gene3D" id="3.40.50.1010">
    <property type="entry name" value="5'-nuclease"/>
    <property type="match status" value="1"/>
</dbReference>
<evidence type="ECO:0008006" key="6">
    <source>
        <dbReference type="Google" id="ProtNLM"/>
    </source>
</evidence>
<feature type="compositionally biased region" description="Basic residues" evidence="1">
    <location>
        <begin position="72"/>
        <end position="93"/>
    </location>
</feature>
<sequence>MQASAATTSQLLPPVAPHHLVAAQQQQQQQQQRLPPQAHSRTHSPVPPHLYSRGAAQQPRHRSSHGSGDHHHSSRSPHSHRSTHGHQHHRSSRPHHEARERYDPDYDRTPTAVPTAAAAAAASSSRELFNPNSASSRRPASPAASLEHPHPHRTRRDDAHSGAGAVASSSSSRAPRSSARSKREPVDPADLGRRAGAGSGSGLVAARSGAGQSHQHRSGSGASGARGPGPAQGSKESLESVETDFSGRTRSSGGGGGGRRRRRREDGDEADEADLAGVSAAGGGPGAAAKSRQLFDPRRDDPMRFAEARAERAARHGAGAKGGADARSLASGSVLSFASDATGATNDDAASEITDLEGRVAEEHRAAQAQSARDGGDADEFAGGLGGSGKAGVRIQGAAGGAGRARFDDEYWVRLASLHKQLADAHYSFLQLALDPRLPASLHSLAQRYNIPTRLWQVGFHQLLERMRHAVLSAPLSGPDDTGTSTNVLEHLIEFIQYAYGFYSQLFEDPTIAVFRAAWIEQLGDLARYRMAVAGLASRMHAASHASSSSPPQSARLTAAALESNAADAKPARPADAASIGQAALHDWDLEEHETWREMARDWYGQGLAENPGTGRLQHHLALLSKGDELRALYHYSKSLTAAHPYLSARESILPLFEDEHQARRSQPDVSKAELFVHLHGMLFTKIALDDFGPAMERFLERLQEERWALSKGPDEWVALSQGQSQAGGAAATPFGDREWFMLGVINVAALLQFGADDGVLKKLLARDSSDGDDAAGGHHHHHHHDGAGLSSRGSRHGRGGGASSRHGSHATLPGVSAARAAPQAIMVKRADEEDERAGTSSAGVSTVVPGAGAGGDDLVKQLAGGSSAGVTSPEDDPLPFKLAQELAFALLSFVIDSPFRTISSSPSVVLPNPYVTLLLTFIAHASHHPSALSHLERALPWARLAALFNRLPPGVDVRLDTPAKLSAGRPLPEDWCLRGMDWAGRQLFARGYWREHRPRATPPGDDPGAAVRVESEMDALGFDMAALGDDAGGSGGAAAQLAEGRWRRLAICAAWLVRNVPGFDYDARAADPAQRFRVTGVLRAKVERWEREEADAREAERLSRLALEDRGATSAGSAEEEEESEDEDDEDENDSEAVRELKSRRRHLKAIIRSARLATRGPRNGHGGAGLKARLGGKTAPLPKVFPGFTVLVFDTNILLTSIDLFSELVAAECWTIIVPLAVVTELDGLRRNPTALGVAAAEVIDYLELAVRGYSRFLKIQTSRGNYLKDLAIRNESIDFGGGGASALDSSPSASHDIARSMDDVILRAVTWQRDHFTSRVALVNPRAVLDKRRVPPDTAQVVLVTFDRNLRLKAGARGLDATDEKGLKKALAAAAASFG</sequence>
<dbReference type="OrthoDB" id="2017974at2759"/>
<feature type="compositionally biased region" description="Low complexity" evidence="1">
    <location>
        <begin position="161"/>
        <end position="178"/>
    </location>
</feature>
<dbReference type="Pfam" id="PF10373">
    <property type="entry name" value="EST1_DNA_bind"/>
    <property type="match status" value="1"/>
</dbReference>
<dbReference type="STRING" id="5288.A0A5C5FWZ0"/>
<comment type="caution">
    <text evidence="4">The sequence shown here is derived from an EMBL/GenBank/DDBJ whole genome shotgun (WGS) entry which is preliminary data.</text>
</comment>
<dbReference type="GO" id="GO:0070034">
    <property type="term" value="F:telomerase RNA binding"/>
    <property type="evidence" value="ECO:0007669"/>
    <property type="project" value="TreeGrafter"/>
</dbReference>
<dbReference type="InterPro" id="IPR045153">
    <property type="entry name" value="Est1/Ebs1-like"/>
</dbReference>
<feature type="region of interest" description="Disordered" evidence="1">
    <location>
        <begin position="362"/>
        <end position="383"/>
    </location>
</feature>
<dbReference type="Gene3D" id="1.25.40.10">
    <property type="entry name" value="Tetratricopeptide repeat domain"/>
    <property type="match status" value="1"/>
</dbReference>
<dbReference type="SUPFAM" id="SSF88723">
    <property type="entry name" value="PIN domain-like"/>
    <property type="match status" value="1"/>
</dbReference>